<keyword evidence="11" id="KW-1185">Reference proteome</keyword>
<dbReference type="PROSITE" id="PS50839">
    <property type="entry name" value="CHASE"/>
    <property type="match status" value="1"/>
</dbReference>
<evidence type="ECO:0000259" key="6">
    <source>
        <dbReference type="PROSITE" id="PS50112"/>
    </source>
</evidence>
<dbReference type="Pfam" id="PF03924">
    <property type="entry name" value="CHASE"/>
    <property type="match status" value="1"/>
</dbReference>
<dbReference type="InterPro" id="IPR000160">
    <property type="entry name" value="GGDEF_dom"/>
</dbReference>
<dbReference type="InterPro" id="IPR052163">
    <property type="entry name" value="DGC-Regulatory_Protein"/>
</dbReference>
<feature type="domain" description="GGDEF" evidence="9">
    <location>
        <begin position="534"/>
        <end position="666"/>
    </location>
</feature>
<keyword evidence="3 5" id="KW-1133">Transmembrane helix</keyword>
<dbReference type="SUPFAM" id="SSF55073">
    <property type="entry name" value="Nucleotide cyclase"/>
    <property type="match status" value="1"/>
</dbReference>
<protein>
    <submittedName>
        <fullName evidence="10">CHASE domain-containing protein</fullName>
    </submittedName>
</protein>
<sequence length="666" mass="74452">MMTVWVRCCDPPQLRMDREMHDAEVQRADTAPMRAWSPWGGVFIAVALACSIGAAVVVWRHLGQRHDEQVRVHLASHSAEVVLTVRERFQSYRMLLRGSQAFMRSRAELDLLAWRTYLQRLSFQEDFPGVQGIGFAQSILPGQLEAHTRAMREFARDDYRVWPEGQRALLSSIVVLEPADWRNARAIGYDMYSEPVRRAAMDRAVHSGDAALSGKTVLVQETEADVQAGVLLYMPLFADGMPVATDAERWAALRGWVYMPFRMASLMRQMLDQHPGQIRMQVFDRSIAAEALLYDSHAGMPESASHPVSVERVSLGGIEWIIRLHALSSFDAEPDIRQAEFVSVVLVGVLLVVAALFFVVTRERATRLARTTESLRRSEAKYSTLVNLAHDGIAATDAEFRLTFVNPGFIELVGREESSLIGLALDELWAEGGGESRDAMLARLGEGESRHYEVRLTRGDGRQLTVLASLAPLNDGWGQMKGAIALLSDITERKEAERRIAHMATHDILTGAVNRLMFGELLGYALVQARRSGHRFALLFVDLDRFKQVNDDLGHHVGDMLLCEAVRRMQGSIRSSDALGRRGGDEFVVLLPEISADTDAEIVAEKIRSALEKPFTFEGREVRISSSIGIALYPEDGKDEHELMCRADEAMYRAKLGGRNRACRAR</sequence>
<dbReference type="SMART" id="SM00091">
    <property type="entry name" value="PAS"/>
    <property type="match status" value="1"/>
</dbReference>
<dbReference type="NCBIfam" id="TIGR00254">
    <property type="entry name" value="GGDEF"/>
    <property type="match status" value="1"/>
</dbReference>
<keyword evidence="2 5" id="KW-0812">Transmembrane</keyword>
<feature type="transmembrane region" description="Helical" evidence="5">
    <location>
        <begin position="39"/>
        <end position="59"/>
    </location>
</feature>
<evidence type="ECO:0000256" key="2">
    <source>
        <dbReference type="ARBA" id="ARBA00022692"/>
    </source>
</evidence>
<proteinExistence type="predicted"/>
<dbReference type="InterPro" id="IPR000700">
    <property type="entry name" value="PAS-assoc_C"/>
</dbReference>
<comment type="subcellular location">
    <subcellularLocation>
        <location evidence="1">Membrane</location>
    </subcellularLocation>
</comment>
<dbReference type="SMART" id="SM01079">
    <property type="entry name" value="CHASE"/>
    <property type="match status" value="1"/>
</dbReference>
<evidence type="ECO:0000259" key="7">
    <source>
        <dbReference type="PROSITE" id="PS50113"/>
    </source>
</evidence>
<dbReference type="Gene3D" id="3.30.450.350">
    <property type="entry name" value="CHASE domain"/>
    <property type="match status" value="1"/>
</dbReference>
<feature type="domain" description="PAC" evidence="7">
    <location>
        <begin position="450"/>
        <end position="502"/>
    </location>
</feature>
<dbReference type="InterPro" id="IPR000014">
    <property type="entry name" value="PAS"/>
</dbReference>
<dbReference type="PROSITE" id="PS50887">
    <property type="entry name" value="GGDEF"/>
    <property type="match status" value="1"/>
</dbReference>
<dbReference type="InterPro" id="IPR001610">
    <property type="entry name" value="PAC"/>
</dbReference>
<dbReference type="Gene3D" id="3.30.450.20">
    <property type="entry name" value="PAS domain"/>
    <property type="match status" value="1"/>
</dbReference>
<dbReference type="InterPro" id="IPR029787">
    <property type="entry name" value="Nucleotide_cyclase"/>
</dbReference>
<evidence type="ECO:0000313" key="10">
    <source>
        <dbReference type="EMBL" id="WRL47954.1"/>
    </source>
</evidence>
<dbReference type="Gene3D" id="3.30.70.270">
    <property type="match status" value="1"/>
</dbReference>
<keyword evidence="4 5" id="KW-0472">Membrane</keyword>
<dbReference type="EMBL" id="CP141259">
    <property type="protein sequence ID" value="WRL47954.1"/>
    <property type="molecule type" value="Genomic_DNA"/>
</dbReference>
<dbReference type="NCBIfam" id="TIGR00229">
    <property type="entry name" value="sensory_box"/>
    <property type="match status" value="1"/>
</dbReference>
<accession>A0ABZ1AQ15</accession>
<evidence type="ECO:0000256" key="1">
    <source>
        <dbReference type="ARBA" id="ARBA00004370"/>
    </source>
</evidence>
<dbReference type="InterPro" id="IPR042240">
    <property type="entry name" value="CHASE_sf"/>
</dbReference>
<dbReference type="SMART" id="SM00267">
    <property type="entry name" value="GGDEF"/>
    <property type="match status" value="1"/>
</dbReference>
<dbReference type="SUPFAM" id="SSF55785">
    <property type="entry name" value="PYP-like sensor domain (PAS domain)"/>
    <property type="match status" value="1"/>
</dbReference>
<dbReference type="CDD" id="cd01949">
    <property type="entry name" value="GGDEF"/>
    <property type="match status" value="1"/>
</dbReference>
<name>A0ABZ1AQ15_AROEV</name>
<evidence type="ECO:0000256" key="5">
    <source>
        <dbReference type="SAM" id="Phobius"/>
    </source>
</evidence>
<dbReference type="Proteomes" id="UP001626593">
    <property type="component" value="Chromosome"/>
</dbReference>
<feature type="domain" description="CHASE" evidence="8">
    <location>
        <begin position="173"/>
        <end position="323"/>
    </location>
</feature>
<evidence type="ECO:0000256" key="4">
    <source>
        <dbReference type="ARBA" id="ARBA00023136"/>
    </source>
</evidence>
<dbReference type="CDD" id="cd00130">
    <property type="entry name" value="PAS"/>
    <property type="match status" value="1"/>
</dbReference>
<evidence type="ECO:0000256" key="3">
    <source>
        <dbReference type="ARBA" id="ARBA00022989"/>
    </source>
</evidence>
<dbReference type="Pfam" id="PF08448">
    <property type="entry name" value="PAS_4"/>
    <property type="match status" value="1"/>
</dbReference>
<organism evidence="10 11">
    <name type="scientific">Aromatoleum evansii</name>
    <name type="common">Azoarcus evansii</name>
    <dbReference type="NCBI Taxonomy" id="59406"/>
    <lineage>
        <taxon>Bacteria</taxon>
        <taxon>Pseudomonadati</taxon>
        <taxon>Pseudomonadota</taxon>
        <taxon>Betaproteobacteria</taxon>
        <taxon>Rhodocyclales</taxon>
        <taxon>Rhodocyclaceae</taxon>
        <taxon>Aromatoleum</taxon>
    </lineage>
</organism>
<dbReference type="InterPro" id="IPR013656">
    <property type="entry name" value="PAS_4"/>
</dbReference>
<dbReference type="PANTHER" id="PTHR46663:SF3">
    <property type="entry name" value="SLL0267 PROTEIN"/>
    <property type="match status" value="1"/>
</dbReference>
<dbReference type="InterPro" id="IPR035965">
    <property type="entry name" value="PAS-like_dom_sf"/>
</dbReference>
<dbReference type="Pfam" id="PF00990">
    <property type="entry name" value="GGDEF"/>
    <property type="match status" value="1"/>
</dbReference>
<dbReference type="PANTHER" id="PTHR46663">
    <property type="entry name" value="DIGUANYLATE CYCLASE DGCT-RELATED"/>
    <property type="match status" value="1"/>
</dbReference>
<feature type="domain" description="PAS" evidence="6">
    <location>
        <begin position="378"/>
        <end position="422"/>
    </location>
</feature>
<reference evidence="10 11" key="1">
    <citation type="submission" date="2023-12" db="EMBL/GenBank/DDBJ databases">
        <title>A. evansii MAY27, complete genome.</title>
        <authorList>
            <person name="Wang Y."/>
        </authorList>
    </citation>
    <scope>NUCLEOTIDE SEQUENCE [LARGE SCALE GENOMIC DNA]</scope>
    <source>
        <strain evidence="10 11">MAY27</strain>
    </source>
</reference>
<evidence type="ECO:0000313" key="11">
    <source>
        <dbReference type="Proteomes" id="UP001626593"/>
    </source>
</evidence>
<gene>
    <name evidence="10" type="ORF">U5817_07910</name>
</gene>
<feature type="transmembrane region" description="Helical" evidence="5">
    <location>
        <begin position="341"/>
        <end position="360"/>
    </location>
</feature>
<dbReference type="InterPro" id="IPR006189">
    <property type="entry name" value="CHASE_dom"/>
</dbReference>
<dbReference type="InterPro" id="IPR043128">
    <property type="entry name" value="Rev_trsase/Diguanyl_cyclase"/>
</dbReference>
<evidence type="ECO:0000259" key="9">
    <source>
        <dbReference type="PROSITE" id="PS50887"/>
    </source>
</evidence>
<dbReference type="RefSeq" id="WP_407280302.1">
    <property type="nucleotide sequence ID" value="NZ_CP141259.1"/>
</dbReference>
<dbReference type="SMART" id="SM00086">
    <property type="entry name" value="PAC"/>
    <property type="match status" value="1"/>
</dbReference>
<evidence type="ECO:0000259" key="8">
    <source>
        <dbReference type="PROSITE" id="PS50839"/>
    </source>
</evidence>
<dbReference type="PROSITE" id="PS50113">
    <property type="entry name" value="PAC"/>
    <property type="match status" value="1"/>
</dbReference>
<dbReference type="PROSITE" id="PS50112">
    <property type="entry name" value="PAS"/>
    <property type="match status" value="1"/>
</dbReference>